<evidence type="ECO:0000259" key="25">
    <source>
        <dbReference type="PROSITE" id="PS50972"/>
    </source>
</evidence>
<gene>
    <name evidence="29" type="ORF">L21SP2_1280</name>
</gene>
<feature type="binding site" evidence="22">
    <location>
        <begin position="1162"/>
        <end position="1163"/>
    </location>
    <ligand>
        <name>S-adenosyl-L-methionine</name>
        <dbReference type="ChEBI" id="CHEBI:59789"/>
    </ligand>
</feature>
<evidence type="ECO:0000256" key="6">
    <source>
        <dbReference type="ARBA" id="ARBA00012032"/>
    </source>
</evidence>
<dbReference type="InterPro" id="IPR037010">
    <property type="entry name" value="VitB12-dep_Met_synth_activ_sf"/>
</dbReference>
<evidence type="ECO:0000256" key="3">
    <source>
        <dbReference type="ARBA" id="ARBA00001956"/>
    </source>
</evidence>
<evidence type="ECO:0000259" key="24">
    <source>
        <dbReference type="PROSITE" id="PS50970"/>
    </source>
</evidence>
<dbReference type="SUPFAM" id="SSF52242">
    <property type="entry name" value="Cobalamin (vitamin B12)-binding domain"/>
    <property type="match status" value="1"/>
</dbReference>
<dbReference type="SUPFAM" id="SSF47644">
    <property type="entry name" value="Methionine synthase domain"/>
    <property type="match status" value="1"/>
</dbReference>
<keyword evidence="30" id="KW-1185">Reference proteome</keyword>
<keyword evidence="16 20" id="KW-0486">Methionine biosynthesis</keyword>
<evidence type="ECO:0000256" key="8">
    <source>
        <dbReference type="ARBA" id="ARBA00022603"/>
    </source>
</evidence>
<evidence type="ECO:0000256" key="16">
    <source>
        <dbReference type="ARBA" id="ARBA00023167"/>
    </source>
</evidence>
<dbReference type="InterPro" id="IPR000489">
    <property type="entry name" value="Pterin-binding_dom"/>
</dbReference>
<dbReference type="InterPro" id="IPR011005">
    <property type="entry name" value="Dihydropteroate_synth-like_sf"/>
</dbReference>
<dbReference type="InterPro" id="IPR003759">
    <property type="entry name" value="Cbl-bd_cap"/>
</dbReference>
<reference evidence="29 30" key="1">
    <citation type="journal article" date="2015" name="Stand. Genomic Sci.">
        <title>Complete genome sequence and description of Salinispira pacifica gen. nov., sp. nov., a novel spirochaete isolated form a hypersaline microbial mat.</title>
        <authorList>
            <person name="Ben Hania W."/>
            <person name="Joseph M."/>
            <person name="Schumann P."/>
            <person name="Bunk B."/>
            <person name="Fiebig A."/>
            <person name="Sproer C."/>
            <person name="Klenk H.P."/>
            <person name="Fardeau M.L."/>
            <person name="Spring S."/>
        </authorList>
    </citation>
    <scope>NUCLEOTIDE SEQUENCE [LARGE SCALE GENOMIC DNA]</scope>
    <source>
        <strain evidence="29 30">L21-RPul-D2</strain>
    </source>
</reference>
<dbReference type="Proteomes" id="UP000018680">
    <property type="component" value="Chromosome"/>
</dbReference>
<evidence type="ECO:0000256" key="21">
    <source>
        <dbReference type="PIRSR" id="PIRSR000381-1"/>
    </source>
</evidence>
<dbReference type="Pfam" id="PF00809">
    <property type="entry name" value="Pterin_bind"/>
    <property type="match status" value="1"/>
</dbReference>
<evidence type="ECO:0000256" key="18">
    <source>
        <dbReference type="ARBA" id="ARBA00025552"/>
    </source>
</evidence>
<evidence type="ECO:0000256" key="12">
    <source>
        <dbReference type="ARBA" id="ARBA00022691"/>
    </source>
</evidence>
<dbReference type="Gene3D" id="3.10.196.10">
    <property type="entry name" value="Vitamin B12-dependent methionine synthase, activation domain"/>
    <property type="match status" value="1"/>
</dbReference>
<feature type="binding site" evidence="21 23">
    <location>
        <position position="301"/>
    </location>
    <ligand>
        <name>Zn(2+)</name>
        <dbReference type="ChEBI" id="CHEBI:29105"/>
    </ligand>
</feature>
<dbReference type="SUPFAM" id="SSF82282">
    <property type="entry name" value="Homocysteine S-methyltransferase"/>
    <property type="match status" value="1"/>
</dbReference>
<dbReference type="SUPFAM" id="SSF51717">
    <property type="entry name" value="Dihydropteroate synthetase-like"/>
    <property type="match status" value="1"/>
</dbReference>
<evidence type="ECO:0000256" key="22">
    <source>
        <dbReference type="PIRSR" id="PIRSR000381-2"/>
    </source>
</evidence>
<keyword evidence="8 20" id="KW-0489">Methyltransferase</keyword>
<feature type="binding site" evidence="22">
    <location>
        <position position="851"/>
    </location>
    <ligand>
        <name>methylcob(III)alamin</name>
        <dbReference type="ChEBI" id="CHEBI:28115"/>
    </ligand>
</feature>
<evidence type="ECO:0000256" key="7">
    <source>
        <dbReference type="ARBA" id="ARBA00013998"/>
    </source>
</evidence>
<dbReference type="PROSITE" id="PS50972">
    <property type="entry name" value="PTERIN_BINDING"/>
    <property type="match status" value="1"/>
</dbReference>
<feature type="domain" description="Pterin-binding" evidence="25">
    <location>
        <begin position="350"/>
        <end position="610"/>
    </location>
</feature>
<feature type="domain" description="B12-binding" evidence="27">
    <location>
        <begin position="737"/>
        <end position="872"/>
    </location>
</feature>
<keyword evidence="9 20" id="KW-0028">Amino-acid biosynthesis</keyword>
<evidence type="ECO:0000256" key="20">
    <source>
        <dbReference type="PIRNR" id="PIRNR000381"/>
    </source>
</evidence>
<feature type="binding site" evidence="22">
    <location>
        <position position="1108"/>
    </location>
    <ligand>
        <name>S-adenosyl-L-methionine</name>
        <dbReference type="ChEBI" id="CHEBI:59789"/>
    </ligand>
</feature>
<dbReference type="Gene3D" id="3.20.20.330">
    <property type="entry name" value="Homocysteine-binding-like domain"/>
    <property type="match status" value="1"/>
</dbReference>
<evidence type="ECO:0000313" key="29">
    <source>
        <dbReference type="EMBL" id="AHC14681.1"/>
    </source>
</evidence>
<dbReference type="InterPro" id="IPR003726">
    <property type="entry name" value="HCY_dom"/>
</dbReference>
<dbReference type="InterPro" id="IPR036589">
    <property type="entry name" value="HCY_dom_sf"/>
</dbReference>
<dbReference type="PROSITE" id="PS51332">
    <property type="entry name" value="B12_BINDING"/>
    <property type="match status" value="1"/>
</dbReference>
<dbReference type="NCBIfam" id="TIGR02082">
    <property type="entry name" value="metH"/>
    <property type="match status" value="1"/>
</dbReference>
<comment type="similarity">
    <text evidence="5">Belongs to the vitamin-B12 dependent methionine synthase family.</text>
</comment>
<dbReference type="GO" id="GO:0008270">
    <property type="term" value="F:zinc ion binding"/>
    <property type="evidence" value="ECO:0007669"/>
    <property type="project" value="UniProtKB-UniRule"/>
</dbReference>
<dbReference type="SUPFAM" id="SSF56507">
    <property type="entry name" value="Methionine synthase activation domain-like"/>
    <property type="match status" value="1"/>
</dbReference>
<dbReference type="InterPro" id="IPR011822">
    <property type="entry name" value="MetH"/>
</dbReference>
<proteinExistence type="inferred from homology"/>
<dbReference type="InterPro" id="IPR036724">
    <property type="entry name" value="Cobalamin-bd_sf"/>
</dbReference>
<dbReference type="eggNOG" id="COG1410">
    <property type="taxonomic scope" value="Bacteria"/>
</dbReference>
<dbReference type="eggNOG" id="COG0646">
    <property type="taxonomic scope" value="Bacteria"/>
</dbReference>
<evidence type="ECO:0000256" key="17">
    <source>
        <dbReference type="ARBA" id="ARBA00023285"/>
    </source>
</evidence>
<comment type="function">
    <text evidence="18 20">Catalyzes the transfer of a methyl group from methyl-cobalamin to homocysteine, yielding enzyme-bound cob(I)alamin and methionine. Subsequently, remethylates the cofactor using methyltetrahydrofolate.</text>
</comment>
<dbReference type="PANTHER" id="PTHR45833">
    <property type="entry name" value="METHIONINE SYNTHASE"/>
    <property type="match status" value="1"/>
</dbReference>
<dbReference type="SMART" id="SM01018">
    <property type="entry name" value="B12-binding_2"/>
    <property type="match status" value="1"/>
</dbReference>
<dbReference type="InterPro" id="IPR036594">
    <property type="entry name" value="Meth_synthase_dom"/>
</dbReference>
<dbReference type="Gene3D" id="3.40.50.280">
    <property type="entry name" value="Cobalamin-binding domain"/>
    <property type="match status" value="1"/>
</dbReference>
<evidence type="ECO:0000256" key="4">
    <source>
        <dbReference type="ARBA" id="ARBA00005178"/>
    </source>
</evidence>
<dbReference type="PROSITE" id="PS50974">
    <property type="entry name" value="ADOMET_ACTIVATION"/>
    <property type="match status" value="1"/>
</dbReference>
<dbReference type="Pfam" id="PF02965">
    <property type="entry name" value="Met_synt_B12"/>
    <property type="match status" value="1"/>
</dbReference>
<dbReference type="PROSITE" id="PS50970">
    <property type="entry name" value="HCY"/>
    <property type="match status" value="1"/>
</dbReference>
<evidence type="ECO:0000256" key="9">
    <source>
        <dbReference type="ARBA" id="ARBA00022605"/>
    </source>
</evidence>
<feature type="binding site" evidence="21 23">
    <location>
        <position position="235"/>
    </location>
    <ligand>
        <name>Zn(2+)</name>
        <dbReference type="ChEBI" id="CHEBI:29105"/>
    </ligand>
</feature>
<evidence type="ECO:0000256" key="11">
    <source>
        <dbReference type="ARBA" id="ARBA00022679"/>
    </source>
</evidence>
<evidence type="ECO:0000256" key="13">
    <source>
        <dbReference type="ARBA" id="ARBA00022723"/>
    </source>
</evidence>
<dbReference type="GO" id="GO:0046653">
    <property type="term" value="P:tetrahydrofolate metabolic process"/>
    <property type="evidence" value="ECO:0007669"/>
    <property type="project" value="TreeGrafter"/>
</dbReference>
<evidence type="ECO:0000259" key="26">
    <source>
        <dbReference type="PROSITE" id="PS50974"/>
    </source>
</evidence>
<dbReference type="InterPro" id="IPR004223">
    <property type="entry name" value="VitB12-dep_Met_synth_activ_dom"/>
</dbReference>
<dbReference type="FunFam" id="3.20.20.330:FF:000001">
    <property type="entry name" value="Methionine synthase"/>
    <property type="match status" value="1"/>
</dbReference>
<dbReference type="EC" id="2.1.1.13" evidence="6 19"/>
<evidence type="ECO:0000313" key="30">
    <source>
        <dbReference type="Proteomes" id="UP000018680"/>
    </source>
</evidence>
<dbReference type="PIRSF" id="PIRSF000381">
    <property type="entry name" value="MetH"/>
    <property type="match status" value="1"/>
</dbReference>
<evidence type="ECO:0000256" key="19">
    <source>
        <dbReference type="NCBIfam" id="TIGR02082"/>
    </source>
</evidence>
<evidence type="ECO:0000256" key="10">
    <source>
        <dbReference type="ARBA" id="ARBA00022628"/>
    </source>
</evidence>
<dbReference type="GO" id="GO:0032259">
    <property type="term" value="P:methylation"/>
    <property type="evidence" value="ECO:0007669"/>
    <property type="project" value="UniProtKB-KW"/>
</dbReference>
<keyword evidence="14" id="KW-0677">Repeat</keyword>
<dbReference type="Gene3D" id="1.10.1240.10">
    <property type="entry name" value="Methionine synthase domain"/>
    <property type="match status" value="1"/>
</dbReference>
<keyword evidence="17 20" id="KW-0170">Cobalt</keyword>
<keyword evidence="10 20" id="KW-0846">Cobalamin</keyword>
<dbReference type="OrthoDB" id="9803687at2"/>
<feature type="binding site" description="axial binding residue" evidence="21">
    <location>
        <position position="750"/>
    </location>
    <ligand>
        <name>methylcob(III)alamin</name>
        <dbReference type="ChEBI" id="CHEBI:28115"/>
    </ligand>
    <ligandPart>
        <name>Co</name>
        <dbReference type="ChEBI" id="CHEBI:27638"/>
    </ligandPart>
</feature>
<comment type="pathway">
    <text evidence="4 20">Amino-acid biosynthesis; L-methionine biosynthesis via de novo pathway; L-methionine from L-homocysteine (MetH route): step 1/1.</text>
</comment>
<dbReference type="GO" id="GO:0005829">
    <property type="term" value="C:cytosol"/>
    <property type="evidence" value="ECO:0007669"/>
    <property type="project" value="TreeGrafter"/>
</dbReference>
<dbReference type="InterPro" id="IPR006158">
    <property type="entry name" value="Cobalamin-bd"/>
</dbReference>
<dbReference type="FunFam" id="3.20.20.20:FF:000007">
    <property type="entry name" value="Methionine synthase"/>
    <property type="match status" value="1"/>
</dbReference>
<evidence type="ECO:0000256" key="15">
    <source>
        <dbReference type="ARBA" id="ARBA00022833"/>
    </source>
</evidence>
<dbReference type="PATRIC" id="fig|1307761.3.peg.1273"/>
<name>V5WHN2_9SPIO</name>
<comment type="cofactor">
    <cofactor evidence="2 20 23">
        <name>Zn(2+)</name>
        <dbReference type="ChEBI" id="CHEBI:29105"/>
    </cofactor>
</comment>
<keyword evidence="15 20" id="KW-0862">Zinc</keyword>
<comment type="domain">
    <text evidence="20">Modular enzyme with four functionally distinct domains. The isolated Hcy-binding domain catalyzes methyl transfer from free methylcobalamin to homocysteine. The Hcy-binding domain in association with the pterin-binding domain catalyzes the methylation of cob(I)alamin by methyltetrahydrofolate and the methylation of homocysteine. The B12-binding domain binds the cofactor. The AdoMet activation domain binds S-adenosyl-L-methionine. Under aerobic conditions cob(I)alamin can be converted to inactive cob(II)alamin. Reductive methylation by S-adenosyl-L-methionine and flavodoxin regenerates methylcobalamin.</text>
</comment>
<organism evidence="29 30">
    <name type="scientific">Salinispira pacifica</name>
    <dbReference type="NCBI Taxonomy" id="1307761"/>
    <lineage>
        <taxon>Bacteria</taxon>
        <taxon>Pseudomonadati</taxon>
        <taxon>Spirochaetota</taxon>
        <taxon>Spirochaetia</taxon>
        <taxon>Spirochaetales</taxon>
        <taxon>Spirochaetaceae</taxon>
        <taxon>Salinispira</taxon>
    </lineage>
</organism>
<keyword evidence="12 20" id="KW-0949">S-adenosyl-L-methionine</keyword>
<dbReference type="HOGENOM" id="CLU_004914_4_0_12"/>
<dbReference type="EMBL" id="CP006939">
    <property type="protein sequence ID" value="AHC14681.1"/>
    <property type="molecule type" value="Genomic_DNA"/>
</dbReference>
<protein>
    <recommendedName>
        <fullName evidence="7 19">Methionine synthase</fullName>
        <ecNumber evidence="6 19">2.1.1.13</ecNumber>
    </recommendedName>
    <alternativeName>
        <fullName evidence="20">5-methyltetrahydrofolate--homocysteine methyltransferase</fullName>
    </alternativeName>
</protein>
<feature type="domain" description="AdoMet activation" evidence="26">
    <location>
        <begin position="880"/>
        <end position="1166"/>
    </location>
</feature>
<feature type="domain" description="Hcy-binding" evidence="24">
    <location>
        <begin position="12"/>
        <end position="316"/>
    </location>
</feature>
<keyword evidence="11 20" id="KW-0808">Transferase</keyword>
<evidence type="ECO:0000256" key="2">
    <source>
        <dbReference type="ARBA" id="ARBA00001947"/>
    </source>
</evidence>
<dbReference type="Pfam" id="PF02607">
    <property type="entry name" value="B12-binding_2"/>
    <property type="match status" value="1"/>
</dbReference>
<sequence>MGETLSRHTSAIKTFTDRIEQGIALFDGAMGTQIHALEPTDEDYQGLLGCSEILNVTIPEKIRAIHEAYLEAGSDIIETNSFGSNSIVLAEYGIQDRAREISRVSATLAREAADAWQNAIPGKPRFVAGSMGPGTKLISLRQTDWQSMYQSYRDHAGGLLEGGSDAILIETCQDPLQIKCAVVAAQDEMEKLGRIVPIMVSFTVETTGTLLVGTEVPAVVAAITPLGIDTLGMNCATGPEDMVSYVKQLSSLSSLPISVQPNAGLPQNVDGELVYTLQIEDYVNSMLSFIQRDGVRIAGGCCGTTPAFISALDAAIQKAGIREPAERTPSIPDSVSGIFAAQSLTQDNSAFFIGERTNTNGSKKFRELLLDENWDGLVDVARQQVQTGVHALDVCVAYTGRDEVRDMSQVLSRMVTQVPLPLVIDSTELPVMEAALQMYGGRAIINSINLEDGEKRADAICRLAKRYGAALIALTIDEEGMAKDVDRKVSIAKRIFDIAVNRHGLRAGDLIFDPLTFTLGAGDESMVNSAMETLEGIRRIKAEIPGVRTVLGLSNVSFGLNPSSRKVLNSVFLHDAMEAGLDSAIVNLKHIVPLANLSEGDIAVSRNLIHNRLDESPDAPEGSTPLFQFISHFDSKSPEEKAGGEIQLENLPLEEQLQQKIIQGSKGNMDQLLMQAMEKIGPLEIINDILIPGMKVVGDLFGAGKMQLPFVLQSAEVMKFSVDILEPYMERRESSEQKSIVLATVRGDVHDIGKNLVDIILSNNGYKVYNLGIKCEIDTIIRKAEEVQADAIGMSGLLVKSTIVMKDNLEELQRRKVHIPVLLGGAALTPSYVWDTCARELDSPVLYCADAFAGLNMMNLIKNDGLDQFVAAEKEKRSKRPAPRPRIKKDVPEKIEVDRSVNIPQAPFLGTKIVEGIDLDEVYTYLTEEVLFRGRWGYRRGKLSKAEYEDLIESHVRPEFEQLKSMAREEQLLHPKVIYGYFECNSQGEDVIMYAPGTDEEMARFTFPRQSEAPRQCIADYFLPREGGRKDVIALQIATVGMAAHEHNQKLYDQGAYKDYLLFHGLSVETAEALAEYWHLKIRQELGITEEDGQGISDFVIQKYRGSRYSFGYPACPDLNQNRILCNILESERIGVVVSEEDQMVPEQTTSAFIVHHPQAKYFNVD</sequence>
<dbReference type="PROSITE" id="PS51337">
    <property type="entry name" value="B12_BINDING_NTER"/>
    <property type="match status" value="1"/>
</dbReference>
<feature type="domain" description="B12-binding N-terminal" evidence="28">
    <location>
        <begin position="644"/>
        <end position="737"/>
    </location>
</feature>
<dbReference type="PANTHER" id="PTHR45833:SF1">
    <property type="entry name" value="METHIONINE SYNTHASE"/>
    <property type="match status" value="1"/>
</dbReference>
<dbReference type="Pfam" id="PF02574">
    <property type="entry name" value="S-methyl_trans"/>
    <property type="match status" value="1"/>
</dbReference>
<dbReference type="Pfam" id="PF02310">
    <property type="entry name" value="B12-binding"/>
    <property type="match status" value="1"/>
</dbReference>
<evidence type="ECO:0000256" key="5">
    <source>
        <dbReference type="ARBA" id="ARBA00010398"/>
    </source>
</evidence>
<feature type="binding site" evidence="22">
    <location>
        <position position="795"/>
    </location>
    <ligand>
        <name>methylcob(III)alamin</name>
        <dbReference type="ChEBI" id="CHEBI:28115"/>
    </ligand>
</feature>
<feature type="binding site" evidence="21 23">
    <location>
        <position position="302"/>
    </location>
    <ligand>
        <name>Zn(2+)</name>
        <dbReference type="ChEBI" id="CHEBI:29105"/>
    </ligand>
</feature>
<accession>V5WHN2</accession>
<dbReference type="GO" id="GO:0031419">
    <property type="term" value="F:cobalamin binding"/>
    <property type="evidence" value="ECO:0007669"/>
    <property type="project" value="UniProtKB-UniRule"/>
</dbReference>
<keyword evidence="13 20" id="KW-0479">Metal-binding</keyword>
<dbReference type="AlphaFoldDB" id="V5WHN2"/>
<evidence type="ECO:0000259" key="28">
    <source>
        <dbReference type="PROSITE" id="PS51337"/>
    </source>
</evidence>
<evidence type="ECO:0000256" key="14">
    <source>
        <dbReference type="ARBA" id="ARBA00022737"/>
    </source>
</evidence>
<comment type="cofactor">
    <cofactor evidence="3 20 21">
        <name>methylcob(III)alamin</name>
        <dbReference type="ChEBI" id="CHEBI:28115"/>
    </cofactor>
</comment>
<evidence type="ECO:0000256" key="23">
    <source>
        <dbReference type="PROSITE-ProRule" id="PRU00333"/>
    </source>
</evidence>
<evidence type="ECO:0000259" key="27">
    <source>
        <dbReference type="PROSITE" id="PS51332"/>
    </source>
</evidence>
<feature type="binding site" evidence="22">
    <location>
        <begin position="747"/>
        <end position="751"/>
    </location>
    <ligand>
        <name>methylcob(III)alamin</name>
        <dbReference type="ChEBI" id="CHEBI:28115"/>
    </ligand>
</feature>
<comment type="catalytic activity">
    <reaction evidence="1 20">
        <text>(6S)-5-methyl-5,6,7,8-tetrahydrofolate + L-homocysteine = (6S)-5,6,7,8-tetrahydrofolate + L-methionine</text>
        <dbReference type="Rhea" id="RHEA:11172"/>
        <dbReference type="ChEBI" id="CHEBI:18608"/>
        <dbReference type="ChEBI" id="CHEBI:57453"/>
        <dbReference type="ChEBI" id="CHEBI:57844"/>
        <dbReference type="ChEBI" id="CHEBI:58199"/>
        <dbReference type="EC" id="2.1.1.13"/>
    </reaction>
</comment>
<dbReference type="InterPro" id="IPR050554">
    <property type="entry name" value="Met_Synthase/Corrinoid"/>
</dbReference>
<evidence type="ECO:0000256" key="1">
    <source>
        <dbReference type="ARBA" id="ARBA00001700"/>
    </source>
</evidence>
<dbReference type="UniPathway" id="UPA00051">
    <property type="reaction ID" value="UER00081"/>
</dbReference>
<dbReference type="GO" id="GO:0008705">
    <property type="term" value="F:methionine synthase activity"/>
    <property type="evidence" value="ECO:0007669"/>
    <property type="project" value="UniProtKB-UniRule"/>
</dbReference>
<dbReference type="GO" id="GO:0050667">
    <property type="term" value="P:homocysteine metabolic process"/>
    <property type="evidence" value="ECO:0007669"/>
    <property type="project" value="TreeGrafter"/>
</dbReference>
<dbReference type="Gene3D" id="3.20.20.20">
    <property type="entry name" value="Dihydropteroate synthase-like"/>
    <property type="match status" value="1"/>
</dbReference>
<dbReference type="KEGG" id="slr:L21SP2_1280"/>
<dbReference type="STRING" id="1307761.L21SP2_1280"/>